<dbReference type="GO" id="GO:0030136">
    <property type="term" value="C:clathrin-coated vesicle"/>
    <property type="evidence" value="ECO:0007669"/>
    <property type="project" value="UniProtKB-SubCell"/>
</dbReference>
<evidence type="ECO:0000313" key="7">
    <source>
        <dbReference type="EMBL" id="GFR49633.1"/>
    </source>
</evidence>
<feature type="compositionally biased region" description="Gly residues" evidence="5">
    <location>
        <begin position="159"/>
        <end position="170"/>
    </location>
</feature>
<evidence type="ECO:0000256" key="1">
    <source>
        <dbReference type="ARBA" id="ARBA00004132"/>
    </source>
</evidence>
<dbReference type="Pfam" id="PF01417">
    <property type="entry name" value="ENTH"/>
    <property type="match status" value="1"/>
</dbReference>
<feature type="compositionally biased region" description="Low complexity" evidence="5">
    <location>
        <begin position="171"/>
        <end position="208"/>
    </location>
</feature>
<dbReference type="AlphaFoldDB" id="A0AAD3DXD8"/>
<evidence type="ECO:0000256" key="2">
    <source>
        <dbReference type="ARBA" id="ARBA00004601"/>
    </source>
</evidence>
<dbReference type="InterPro" id="IPR013809">
    <property type="entry name" value="ENTH"/>
</dbReference>
<dbReference type="PROSITE" id="PS50942">
    <property type="entry name" value="ENTH"/>
    <property type="match status" value="1"/>
</dbReference>
<keyword evidence="4" id="KW-0968">Cytoplasmic vesicle</keyword>
<evidence type="ECO:0000313" key="8">
    <source>
        <dbReference type="Proteomes" id="UP001054857"/>
    </source>
</evidence>
<dbReference type="InterPro" id="IPR035802">
    <property type="entry name" value="ENTH/VHS_tepsin"/>
</dbReference>
<dbReference type="InterPro" id="IPR039273">
    <property type="entry name" value="TEPSIN"/>
</dbReference>
<protein>
    <recommendedName>
        <fullName evidence="6">ENTH domain-containing protein</fullName>
    </recommendedName>
</protein>
<feature type="compositionally biased region" description="Low complexity" evidence="5">
    <location>
        <begin position="513"/>
        <end position="537"/>
    </location>
</feature>
<organism evidence="7 8">
    <name type="scientific">Astrephomene gubernaculifera</name>
    <dbReference type="NCBI Taxonomy" id="47775"/>
    <lineage>
        <taxon>Eukaryota</taxon>
        <taxon>Viridiplantae</taxon>
        <taxon>Chlorophyta</taxon>
        <taxon>core chlorophytes</taxon>
        <taxon>Chlorophyceae</taxon>
        <taxon>CS clade</taxon>
        <taxon>Chlamydomonadales</taxon>
        <taxon>Astrephomenaceae</taxon>
        <taxon>Astrephomene</taxon>
    </lineage>
</organism>
<feature type="region of interest" description="Disordered" evidence="5">
    <location>
        <begin position="882"/>
        <end position="913"/>
    </location>
</feature>
<feature type="region of interest" description="Disordered" evidence="5">
    <location>
        <begin position="375"/>
        <end position="405"/>
    </location>
</feature>
<feature type="region of interest" description="Disordered" evidence="5">
    <location>
        <begin position="425"/>
        <end position="595"/>
    </location>
</feature>
<dbReference type="CDD" id="cd03572">
    <property type="entry name" value="ENTH_like_Tepsin"/>
    <property type="match status" value="1"/>
</dbReference>
<feature type="domain" description="ENTH" evidence="6">
    <location>
        <begin position="2"/>
        <end position="135"/>
    </location>
</feature>
<comment type="caution">
    <text evidence="7">The sequence shown here is derived from an EMBL/GenBank/DDBJ whole genome shotgun (WGS) entry which is preliminary data.</text>
</comment>
<accession>A0AAD3DXD8</accession>
<sequence length="920" mass="90918">MARVIEAVQIFKKVEDVTSPKDDPPPVYLMDELSDMARGSMESSEKIADRIAKRLQHKSPVVKYKALRLTRHIVNKGCHHFQRAMQRHANLVRELIHFKGEADPFKGDTPNQRVRDTAKEAADALFNSVMAQPVNSLGSRIQGFGSSAAPAPPLNTAGSNGGGGGRGGSSAAGPAAGGSRMTGFGSSSYTAPPASSSGPAAGGFAASSQRGVNRPLTGGYGGDASAGNSARGSGGGYGGGGGGGYSAPPVAAAEVLGSEEQLVDGICTPGGLRLAPDAEDLRRFVEAVGSLDGLKVGELLHDKMDGSAPWQQLLRALFAVEAVLLQGATQACGEIAVMFQSDPTPVQAAASHPQAPVRERAARVLKLLLGDAAAATAPVPPPPNAAPAAGPGRGSGTVPAASGAAPQPAVDLLGGLDMLGSPVHAMYGAQPSQQPQATGAGMPAGQPSALSPPLDMGPQYNYGQLPVLQPVLQQNQQQQQQQPPRTAAPRPALDPFDVLQVPTGNNPPAGGSLLQQTMQLQPQMLPQQHQQPVSAQGPYGGYGGLPSGGSAGVQTMGAFPNPSSYGAAPRPAAQAPPPQQQQQPQNGGCAARGAPLDDLFADMNLSGGAPAPGGGAAGGGAMYGMGGGLPYGNNPGPAQGAGSGLMGPSGTAASQAQPQPMFMSGSAVPGMGGIKPAGGSQLDLLGMSAATPQAPSFAPQAYIPGGSSGVGTPTAAGTQYGAAVGGFAGNGGMGTLGMAQQLQQPAKPPAPMHTGDLLGGFGALGSSGAAGVGPGPSGGAAYGAGPGAWQGAPNYSAGAASMGSMAGAGAGMGMMGMGMGPSSSGAGMGLGMGMGGGGGMMVGPGGQVRYEQQGQQSGMQAGMARPGMPGSMPGMAVSGSWQQPMQGAGQRLQPGGAGGLQQQSQQPQHAAFDFLMDQFK</sequence>
<dbReference type="PANTHER" id="PTHR21514:SF0">
    <property type="entry name" value="AP-4 COMPLEX ACCESSORY SUBUNIT TEPSIN"/>
    <property type="match status" value="1"/>
</dbReference>
<evidence type="ECO:0000256" key="5">
    <source>
        <dbReference type="SAM" id="MobiDB-lite"/>
    </source>
</evidence>
<evidence type="ECO:0000259" key="6">
    <source>
        <dbReference type="PROSITE" id="PS50942"/>
    </source>
</evidence>
<reference evidence="7 8" key="1">
    <citation type="journal article" date="2021" name="Sci. Rep.">
        <title>Genome sequencing of the multicellular alga Astrephomene provides insights into convergent evolution of germ-soma differentiation.</title>
        <authorList>
            <person name="Yamashita S."/>
            <person name="Yamamoto K."/>
            <person name="Matsuzaki R."/>
            <person name="Suzuki S."/>
            <person name="Yamaguchi H."/>
            <person name="Hirooka S."/>
            <person name="Minakuchi Y."/>
            <person name="Miyagishima S."/>
            <person name="Kawachi M."/>
            <person name="Toyoda A."/>
            <person name="Nozaki H."/>
        </authorList>
    </citation>
    <scope>NUCLEOTIDE SEQUENCE [LARGE SCALE GENOMIC DNA]</scope>
    <source>
        <strain evidence="7 8">NIES-4017</strain>
    </source>
</reference>
<dbReference type="SMART" id="SM00288">
    <property type="entry name" value="VHS"/>
    <property type="match status" value="1"/>
</dbReference>
<dbReference type="GO" id="GO:0043130">
    <property type="term" value="F:ubiquitin binding"/>
    <property type="evidence" value="ECO:0007669"/>
    <property type="project" value="InterPro"/>
</dbReference>
<evidence type="ECO:0000256" key="3">
    <source>
        <dbReference type="ARBA" id="ARBA00023034"/>
    </source>
</evidence>
<name>A0AAD3DXD8_9CHLO</name>
<feature type="region of interest" description="Disordered" evidence="5">
    <location>
        <begin position="148"/>
        <end position="224"/>
    </location>
</feature>
<feature type="compositionally biased region" description="Gly residues" evidence="5">
    <location>
        <begin position="538"/>
        <end position="551"/>
    </location>
</feature>
<dbReference type="SUPFAM" id="SSF48464">
    <property type="entry name" value="ENTH/VHS domain"/>
    <property type="match status" value="1"/>
</dbReference>
<dbReference type="InterPro" id="IPR008942">
    <property type="entry name" value="ENTH_VHS"/>
</dbReference>
<proteinExistence type="predicted"/>
<dbReference type="Proteomes" id="UP001054857">
    <property type="component" value="Unassembled WGS sequence"/>
</dbReference>
<keyword evidence="8" id="KW-1185">Reference proteome</keyword>
<dbReference type="PANTHER" id="PTHR21514">
    <property type="entry name" value="AP-4 COMPLEX ACCESSORY SUBUNIT TEPSIN"/>
    <property type="match status" value="1"/>
</dbReference>
<keyword evidence="3" id="KW-0333">Golgi apparatus</keyword>
<feature type="compositionally biased region" description="Low complexity" evidence="5">
    <location>
        <begin position="886"/>
        <end position="908"/>
    </location>
</feature>
<feature type="region of interest" description="Disordered" evidence="5">
    <location>
        <begin position="634"/>
        <end position="675"/>
    </location>
</feature>
<dbReference type="GO" id="GO:0032588">
    <property type="term" value="C:trans-Golgi network membrane"/>
    <property type="evidence" value="ECO:0007669"/>
    <property type="project" value="TreeGrafter"/>
</dbReference>
<dbReference type="Gene3D" id="1.25.40.90">
    <property type="match status" value="1"/>
</dbReference>
<feature type="compositionally biased region" description="Low complexity" evidence="5">
    <location>
        <begin position="464"/>
        <end position="484"/>
    </location>
</feature>
<dbReference type="EMBL" id="BMAR01000031">
    <property type="protein sequence ID" value="GFR49633.1"/>
    <property type="molecule type" value="Genomic_DNA"/>
</dbReference>
<comment type="subcellular location">
    <subcellularLocation>
        <location evidence="1">Cytoplasmic vesicle</location>
        <location evidence="1">Clathrin-coated vesicle</location>
    </subcellularLocation>
    <subcellularLocation>
        <location evidence="2">Golgi apparatus</location>
        <location evidence="2">trans-Golgi network</location>
    </subcellularLocation>
</comment>
<gene>
    <name evidence="7" type="ORF">Agub_g11706</name>
</gene>
<dbReference type="GO" id="GO:0035091">
    <property type="term" value="F:phosphatidylinositol binding"/>
    <property type="evidence" value="ECO:0007669"/>
    <property type="project" value="InterPro"/>
</dbReference>
<evidence type="ECO:0000256" key="4">
    <source>
        <dbReference type="ARBA" id="ARBA00023329"/>
    </source>
</evidence>
<dbReference type="InterPro" id="IPR002014">
    <property type="entry name" value="VHS_dom"/>
</dbReference>